<keyword evidence="1" id="KW-1133">Transmembrane helix</keyword>
<dbReference type="RefSeq" id="WP_133296881.1">
    <property type="nucleotide sequence ID" value="NZ_QDKL01000001.1"/>
</dbReference>
<dbReference type="EMBL" id="QDKL01000001">
    <property type="protein sequence ID" value="RZF22999.1"/>
    <property type="molecule type" value="Genomic_DNA"/>
</dbReference>
<comment type="caution">
    <text evidence="2">The sequence shown here is derived from an EMBL/GenBank/DDBJ whole genome shotgun (WGS) entry which is preliminary data.</text>
</comment>
<reference evidence="3" key="1">
    <citation type="journal article" date="2019" name="Int. J. Syst. Evol. Microbiol.">
        <title>Halobacteriovorax valvorus sp. nov., a novel prokaryotic predator isolated from coastal seawater of China.</title>
        <authorList>
            <person name="Chen M.-X."/>
        </authorList>
    </citation>
    <scope>NUCLEOTIDE SEQUENCE [LARGE SCALE GENOMIC DNA]</scope>
    <source>
        <strain evidence="3">BL9</strain>
    </source>
</reference>
<feature type="transmembrane region" description="Helical" evidence="1">
    <location>
        <begin position="80"/>
        <end position="99"/>
    </location>
</feature>
<feature type="transmembrane region" description="Helical" evidence="1">
    <location>
        <begin position="52"/>
        <end position="74"/>
    </location>
</feature>
<dbReference type="Proteomes" id="UP000443582">
    <property type="component" value="Unassembled WGS sequence"/>
</dbReference>
<sequence length="218" mass="24944">MIFSLFFLHTCFSLDADVSALNFERFVGILGSYKLTTALALFLLFKIMYMGELTVVVMAVFVLNIFYKVFSLFLVEYDKIILLFSVVFLLVAYNMILLLKEELGQAIFKPNFNKENFNFDKFCILEGSIFLSSGSKIPVKVSNCDDKGIVIFTDEKISKGEKLDFELDYEGAKFSDTFNVELVYENGYGLKLINSSSSGKYNWNTLFNILKRRGIVSY</sequence>
<keyword evidence="1" id="KW-0472">Membrane</keyword>
<evidence type="ECO:0000256" key="1">
    <source>
        <dbReference type="SAM" id="Phobius"/>
    </source>
</evidence>
<proteinExistence type="predicted"/>
<accession>A0ABY0IKI2</accession>
<gene>
    <name evidence="2" type="ORF">DAY19_04300</name>
</gene>
<evidence type="ECO:0008006" key="4">
    <source>
        <dbReference type="Google" id="ProtNLM"/>
    </source>
</evidence>
<keyword evidence="3" id="KW-1185">Reference proteome</keyword>
<evidence type="ECO:0000313" key="2">
    <source>
        <dbReference type="EMBL" id="RZF22999.1"/>
    </source>
</evidence>
<name>A0ABY0IKI2_9BACT</name>
<organism evidence="2 3">
    <name type="scientific">Halobacteriovorax vibrionivorans</name>
    <dbReference type="NCBI Taxonomy" id="2152716"/>
    <lineage>
        <taxon>Bacteria</taxon>
        <taxon>Pseudomonadati</taxon>
        <taxon>Bdellovibrionota</taxon>
        <taxon>Bacteriovoracia</taxon>
        <taxon>Bacteriovoracales</taxon>
        <taxon>Halobacteriovoraceae</taxon>
        <taxon>Halobacteriovorax</taxon>
    </lineage>
</organism>
<keyword evidence="1" id="KW-0812">Transmembrane</keyword>
<protein>
    <recommendedName>
        <fullName evidence="4">PilZ domain-containing protein</fullName>
    </recommendedName>
</protein>
<feature type="transmembrane region" description="Helical" evidence="1">
    <location>
        <begin position="26"/>
        <end position="45"/>
    </location>
</feature>
<evidence type="ECO:0000313" key="3">
    <source>
        <dbReference type="Proteomes" id="UP000443582"/>
    </source>
</evidence>